<sequence>MDMELDEYIAPVFTPSVDIVHFDNFDILLKLWKDGGNVVNLNKITLLSLFFNSLLPGLEKVEYVKPKTVTKKMMADTIYNFNKFLDLCMRDWFHSSLDNKNTLLQRLKEQLHKTTIVPHVRYVLKLNNTERSKLLNMLENEY</sequence>
<reference evidence="1" key="1">
    <citation type="journal article" date="2020" name="Nature">
        <title>Giant virus diversity and host interactions through global metagenomics.</title>
        <authorList>
            <person name="Schulz F."/>
            <person name="Roux S."/>
            <person name="Paez-Espino D."/>
            <person name="Jungbluth S."/>
            <person name="Walsh D.A."/>
            <person name="Denef V.J."/>
            <person name="McMahon K.D."/>
            <person name="Konstantinidis K.T."/>
            <person name="Eloe-Fadrosh E.A."/>
            <person name="Kyrpides N.C."/>
            <person name="Woyke T."/>
        </authorList>
    </citation>
    <scope>NUCLEOTIDE SEQUENCE</scope>
    <source>
        <strain evidence="1">GVMAG-M-3300021120-1</strain>
    </source>
</reference>
<dbReference type="AlphaFoldDB" id="A0A6C0CHL4"/>
<proteinExistence type="predicted"/>
<protein>
    <submittedName>
        <fullName evidence="1">Uncharacterized protein</fullName>
    </submittedName>
</protein>
<organism evidence="1">
    <name type="scientific">viral metagenome</name>
    <dbReference type="NCBI Taxonomy" id="1070528"/>
    <lineage>
        <taxon>unclassified sequences</taxon>
        <taxon>metagenomes</taxon>
        <taxon>organismal metagenomes</taxon>
    </lineage>
</organism>
<evidence type="ECO:0000313" key="1">
    <source>
        <dbReference type="EMBL" id="QHT03793.1"/>
    </source>
</evidence>
<name>A0A6C0CHL4_9ZZZZ</name>
<dbReference type="EMBL" id="MN739416">
    <property type="protein sequence ID" value="QHT03793.1"/>
    <property type="molecule type" value="Genomic_DNA"/>
</dbReference>
<accession>A0A6C0CHL4</accession>